<dbReference type="RefSeq" id="WP_185126341.1">
    <property type="nucleotide sequence ID" value="NZ_CAJEWD010000008.1"/>
</dbReference>
<accession>A0A6V7RNL6</accession>
<dbReference type="EMBL" id="CAJEWD010000008">
    <property type="protein sequence ID" value="CAD2080066.1"/>
    <property type="molecule type" value="Genomic_DNA"/>
</dbReference>
<sequence>MEVKIFHTNDIHSALNNYVKFKGFLNDKRHQYRDNMIYVDIGDHVDRSHPYTEATLGKGNVDLLNEAGCDVATIGNNEGITLTQEQLAHLYDDADFDVICANLRDVGASEPFFKPYIIKEIKGVKIGFIAATVEFTPFYLALDWEVQDAFLWIERYLNELKGQVDVIVMLSHLGMYDDENLANRFPEIDLILSSHTHHHFDHGEEINGVLLAAAGRYGEYIGEVTLKFHNNTLIDKRAKLIESDFLAPKENGYYNIGKEMLDKSILKDQAYPIERRLYSASRFTSLLAYMIRDFTNSDVGLIHTGLVASPFEGGKLTDFSLHKVLPHAINAVKIELTGREIKEVFTQANRHEYKDEIVRGLGFRGDIFGCFVIDNISYVQSEREYYIGEDLIDDAKIYTLGTLDMYTFGRIFPQFRYSKKEYLMPDLLRDIVKNYIEYL</sequence>
<dbReference type="Pfam" id="PF00149">
    <property type="entry name" value="Metallophos"/>
    <property type="match status" value="1"/>
</dbReference>
<dbReference type="Gene3D" id="3.60.21.10">
    <property type="match status" value="1"/>
</dbReference>
<evidence type="ECO:0000259" key="3">
    <source>
        <dbReference type="Pfam" id="PF00149"/>
    </source>
</evidence>
<dbReference type="Proteomes" id="UP000589351">
    <property type="component" value="Unassembled WGS sequence"/>
</dbReference>
<dbReference type="GO" id="GO:0000166">
    <property type="term" value="F:nucleotide binding"/>
    <property type="evidence" value="ECO:0007669"/>
    <property type="project" value="UniProtKB-KW"/>
</dbReference>
<dbReference type="Gene3D" id="3.90.780.10">
    <property type="entry name" value="5'-Nucleotidase, C-terminal domain"/>
    <property type="match status" value="1"/>
</dbReference>
<keyword evidence="1" id="KW-0732">Signal</keyword>
<dbReference type="PANTHER" id="PTHR11575:SF23">
    <property type="entry name" value="5-NUCLEOTIDASE FAMILY PROTEIN"/>
    <property type="match status" value="1"/>
</dbReference>
<dbReference type="GO" id="GO:0008768">
    <property type="term" value="F:UDP-sugar diphosphatase activity"/>
    <property type="evidence" value="ECO:0007669"/>
    <property type="project" value="TreeGrafter"/>
</dbReference>
<evidence type="ECO:0000256" key="2">
    <source>
        <dbReference type="RuleBase" id="RU362119"/>
    </source>
</evidence>
<evidence type="ECO:0000256" key="1">
    <source>
        <dbReference type="ARBA" id="ARBA00022729"/>
    </source>
</evidence>
<dbReference type="InterPro" id="IPR036907">
    <property type="entry name" value="5'-Nucleotdase_C_sf"/>
</dbReference>
<proteinExistence type="inferred from homology"/>
<comment type="caution">
    <text evidence="5">The sequence shown here is derived from an EMBL/GenBank/DDBJ whole genome shotgun (WGS) entry which is preliminary data.</text>
</comment>
<keyword evidence="5" id="KW-0255">Endonuclease</keyword>
<dbReference type="CDD" id="cd00845">
    <property type="entry name" value="MPP_UshA_N_like"/>
    <property type="match status" value="1"/>
</dbReference>
<dbReference type="GO" id="GO:0030288">
    <property type="term" value="C:outer membrane-bounded periplasmic space"/>
    <property type="evidence" value="ECO:0007669"/>
    <property type="project" value="TreeGrafter"/>
</dbReference>
<keyword evidence="2" id="KW-0547">Nucleotide-binding</keyword>
<organism evidence="5 6">
    <name type="scientific">Jeotgalicoccus meleagridis</name>
    <dbReference type="NCBI Taxonomy" id="2759181"/>
    <lineage>
        <taxon>Bacteria</taxon>
        <taxon>Bacillati</taxon>
        <taxon>Bacillota</taxon>
        <taxon>Bacilli</taxon>
        <taxon>Bacillales</taxon>
        <taxon>Staphylococcaceae</taxon>
        <taxon>Jeotgalicoccus</taxon>
    </lineage>
</organism>
<dbReference type="InterPro" id="IPR004843">
    <property type="entry name" value="Calcineurin-like_PHP"/>
</dbReference>
<dbReference type="GO" id="GO:0008253">
    <property type="term" value="F:5'-nucleotidase activity"/>
    <property type="evidence" value="ECO:0007669"/>
    <property type="project" value="TreeGrafter"/>
</dbReference>
<gene>
    <name evidence="5" type="primary">yhcR</name>
    <name evidence="5" type="ORF">JEODO184_01837</name>
</gene>
<reference evidence="5 6" key="1">
    <citation type="submission" date="2020-07" db="EMBL/GenBank/DDBJ databases">
        <authorList>
            <person name="Criscuolo A."/>
        </authorList>
    </citation>
    <scope>NUCLEOTIDE SEQUENCE [LARGE SCALE GENOMIC DNA]</scope>
    <source>
        <strain evidence="5">CIP111649</strain>
    </source>
</reference>
<dbReference type="PIRSF" id="PIRSF036361">
    <property type="entry name" value="YunD"/>
    <property type="match status" value="1"/>
</dbReference>
<dbReference type="InterPro" id="IPR029052">
    <property type="entry name" value="Metallo-depent_PP-like"/>
</dbReference>
<keyword evidence="2" id="KW-0378">Hydrolase</keyword>
<feature type="domain" description="5'-Nucleotidase C-terminal" evidence="4">
    <location>
        <begin position="280"/>
        <end position="358"/>
    </location>
</feature>
<dbReference type="SUPFAM" id="SSF55816">
    <property type="entry name" value="5'-nucleotidase (syn. UDP-sugar hydrolase), C-terminal domain"/>
    <property type="match status" value="1"/>
</dbReference>
<dbReference type="AlphaFoldDB" id="A0A6V7RNL6"/>
<dbReference type="SUPFAM" id="SSF56300">
    <property type="entry name" value="Metallo-dependent phosphatases"/>
    <property type="match status" value="1"/>
</dbReference>
<keyword evidence="5" id="KW-0540">Nuclease</keyword>
<dbReference type="InterPro" id="IPR006179">
    <property type="entry name" value="5_nucleotidase/apyrase"/>
</dbReference>
<name>A0A6V7RNL6_9STAP</name>
<evidence type="ECO:0000313" key="5">
    <source>
        <dbReference type="EMBL" id="CAD2080066.1"/>
    </source>
</evidence>
<comment type="similarity">
    <text evidence="2">Belongs to the 5'-nucleotidase family.</text>
</comment>
<feature type="domain" description="Calcineurin-like phosphoesterase" evidence="3">
    <location>
        <begin position="4"/>
        <end position="198"/>
    </location>
</feature>
<evidence type="ECO:0000313" key="6">
    <source>
        <dbReference type="Proteomes" id="UP000589351"/>
    </source>
</evidence>
<dbReference type="PRINTS" id="PR01607">
    <property type="entry name" value="APYRASEFAMLY"/>
</dbReference>
<dbReference type="Pfam" id="PF02872">
    <property type="entry name" value="5_nucleotid_C"/>
    <property type="match status" value="1"/>
</dbReference>
<evidence type="ECO:0000259" key="4">
    <source>
        <dbReference type="Pfam" id="PF02872"/>
    </source>
</evidence>
<dbReference type="InterPro" id="IPR008334">
    <property type="entry name" value="5'-Nucleotdase_C"/>
</dbReference>
<dbReference type="GO" id="GO:0004519">
    <property type="term" value="F:endonuclease activity"/>
    <property type="evidence" value="ECO:0007669"/>
    <property type="project" value="UniProtKB-KW"/>
</dbReference>
<dbReference type="PANTHER" id="PTHR11575">
    <property type="entry name" value="5'-NUCLEOTIDASE-RELATED"/>
    <property type="match status" value="1"/>
</dbReference>
<dbReference type="GO" id="GO:0009166">
    <property type="term" value="P:nucleotide catabolic process"/>
    <property type="evidence" value="ECO:0007669"/>
    <property type="project" value="InterPro"/>
</dbReference>
<dbReference type="InterPro" id="IPR011240">
    <property type="entry name" value="Pesterase_YunD"/>
</dbReference>
<keyword evidence="6" id="KW-1185">Reference proteome</keyword>
<protein>
    <submittedName>
        <fullName evidence="5">Endonuclease YhcR</fullName>
    </submittedName>
</protein>